<proteinExistence type="predicted"/>
<dbReference type="Proteomes" id="UP000003676">
    <property type="component" value="Unassembled WGS sequence"/>
</dbReference>
<protein>
    <submittedName>
        <fullName evidence="1">Uncharacterized protein</fullName>
    </submittedName>
</protein>
<evidence type="ECO:0000313" key="1">
    <source>
        <dbReference type="EMBL" id="EEB33229.1"/>
    </source>
</evidence>
<evidence type="ECO:0000313" key="2">
    <source>
        <dbReference type="Proteomes" id="UP000003676"/>
    </source>
</evidence>
<comment type="caution">
    <text evidence="1">The sequence shown here is derived from an EMBL/GenBank/DDBJ whole genome shotgun (WGS) entry which is preliminary data.</text>
</comment>
<dbReference type="EMBL" id="ABXU01000058">
    <property type="protein sequence ID" value="EEB33229.1"/>
    <property type="molecule type" value="Genomic_DNA"/>
</dbReference>
<name>B6WUR5_9BACT</name>
<dbReference type="AlphaFoldDB" id="B6WUR5"/>
<sequence length="55" mass="6301">MLESTKKSAVIRAFFMPFSQVSGRADRFFPHTCLFPLRAYGLASCHQEFFDVALQ</sequence>
<accession>B6WUR5</accession>
<organism evidence="1 2">
    <name type="scientific">Desulfovibrio piger ATCC 29098</name>
    <dbReference type="NCBI Taxonomy" id="411464"/>
    <lineage>
        <taxon>Bacteria</taxon>
        <taxon>Pseudomonadati</taxon>
        <taxon>Thermodesulfobacteriota</taxon>
        <taxon>Desulfovibrionia</taxon>
        <taxon>Desulfovibrionales</taxon>
        <taxon>Desulfovibrionaceae</taxon>
        <taxon>Desulfovibrio</taxon>
    </lineage>
</organism>
<reference evidence="1 2" key="2">
    <citation type="submission" date="2008-10" db="EMBL/GenBank/DDBJ databases">
        <authorList>
            <person name="Fulton L."/>
            <person name="Clifton S."/>
            <person name="Fulton B."/>
            <person name="Xu J."/>
            <person name="Minx P."/>
            <person name="Pepin K.H."/>
            <person name="Johnson M."/>
            <person name="Bhonagiri V."/>
            <person name="Nash W.E."/>
            <person name="Mardis E.R."/>
            <person name="Wilson R.K."/>
        </authorList>
    </citation>
    <scope>NUCLEOTIDE SEQUENCE [LARGE SCALE GENOMIC DNA]</scope>
    <source>
        <strain evidence="1 2">ATCC 29098</strain>
    </source>
</reference>
<gene>
    <name evidence="1" type="ORF">DESPIG_01826</name>
</gene>
<reference evidence="1 2" key="1">
    <citation type="submission" date="2008-10" db="EMBL/GenBank/DDBJ databases">
        <title>Draft genome sequence of Desulvovibrio piger (ATCC 29098).</title>
        <authorList>
            <person name="Sudarsanam P."/>
            <person name="Ley R."/>
            <person name="Guruge J."/>
            <person name="Turnbaugh P.J."/>
            <person name="Mahowald M."/>
            <person name="Liep D."/>
            <person name="Gordon J."/>
        </authorList>
    </citation>
    <scope>NUCLEOTIDE SEQUENCE [LARGE SCALE GENOMIC DNA]</scope>
    <source>
        <strain evidence="1 2">ATCC 29098</strain>
    </source>
</reference>
<dbReference type="HOGENOM" id="CLU_3024762_0_0_7"/>